<evidence type="ECO:0000256" key="5">
    <source>
        <dbReference type="ARBA" id="ARBA00022741"/>
    </source>
</evidence>
<sequence>MDYVYLSLLGAIAGTISMLLVYIYLYFQYRERYMGAWVICWTCHFSRTILFDSGIFNWKQSLIGFIIYQMMFIGCALMFIYTAHLFINRPLKRTWLYGAASASAISIGFTLLDLPILYKLLIPIWFSFIMLISVGRIFIHLKLKGIGKLIAGYAFILWGITTATIPFLLNIAEYYSWIILICGILRLIIASGTLLVYFEKTRMDLINKEVQYRLLAENAVDVIYRIRILPELKVEYISPSILAVTGYTSEKFYADSQLFESLIHPDDLLLFKQYANNPSLRNHLPFKYRLIHKDKSTVYIEQNYHPTYDEAGNLVIREGILRDVTARDNLEQVAAHADRMNLIGEMAASVAHEVRNPLTTIRGYLQMMVTKDELSNYKNRFTLMMEELDRANIIISEYLLLAKNKKTELKECSLNLIVDKLFPLIQANAAASNVLVKLELKEISTLYLDENEIRQLLLNLVRNGVEAMPEGGELVICTDLEQDKIVLSVKDQGTGLPAHVLENLGTPFITTKASGTGLGLPICYRIANRHNAVIDVKTNDQGTTFFVSFSLDCLAL</sequence>
<keyword evidence="7" id="KW-0067">ATP-binding</keyword>
<feature type="domain" description="PAS" evidence="11">
    <location>
        <begin position="208"/>
        <end position="283"/>
    </location>
</feature>
<keyword evidence="9" id="KW-0812">Transmembrane</keyword>
<dbReference type="InterPro" id="IPR005467">
    <property type="entry name" value="His_kinase_dom"/>
</dbReference>
<dbReference type="PANTHER" id="PTHR43065:SF10">
    <property type="entry name" value="PEROXIDE STRESS-ACTIVATED HISTIDINE KINASE MAK3"/>
    <property type="match status" value="1"/>
</dbReference>
<keyword evidence="6" id="KW-0418">Kinase</keyword>
<dbReference type="PROSITE" id="PS50112">
    <property type="entry name" value="PAS"/>
    <property type="match status" value="1"/>
</dbReference>
<gene>
    <name evidence="13" type="ORF">LMF89_25205</name>
</gene>
<dbReference type="SMART" id="SM00387">
    <property type="entry name" value="HATPase_c"/>
    <property type="match status" value="1"/>
</dbReference>
<dbReference type="InterPro" id="IPR013655">
    <property type="entry name" value="PAS_fold_3"/>
</dbReference>
<keyword evidence="14" id="KW-1185">Reference proteome</keyword>
<dbReference type="InterPro" id="IPR036097">
    <property type="entry name" value="HisK_dim/P_sf"/>
</dbReference>
<dbReference type="PANTHER" id="PTHR43065">
    <property type="entry name" value="SENSOR HISTIDINE KINASE"/>
    <property type="match status" value="1"/>
</dbReference>
<dbReference type="CDD" id="cd00082">
    <property type="entry name" value="HisKA"/>
    <property type="match status" value="1"/>
</dbReference>
<dbReference type="NCBIfam" id="TIGR00229">
    <property type="entry name" value="sensory_box"/>
    <property type="match status" value="1"/>
</dbReference>
<dbReference type="InterPro" id="IPR004358">
    <property type="entry name" value="Sig_transdc_His_kin-like_C"/>
</dbReference>
<feature type="transmembrane region" description="Helical" evidence="9">
    <location>
        <begin position="151"/>
        <end position="169"/>
    </location>
</feature>
<comment type="caution">
    <text evidence="13">The sequence shown here is derived from an EMBL/GenBank/DDBJ whole genome shotgun (WGS) entry which is preliminary data.</text>
</comment>
<feature type="domain" description="Histidine kinase" evidence="10">
    <location>
        <begin position="349"/>
        <end position="553"/>
    </location>
</feature>
<dbReference type="PROSITE" id="PS50109">
    <property type="entry name" value="HIS_KIN"/>
    <property type="match status" value="1"/>
</dbReference>
<dbReference type="InterPro" id="IPR035965">
    <property type="entry name" value="PAS-like_dom_sf"/>
</dbReference>
<dbReference type="SUPFAM" id="SSF47384">
    <property type="entry name" value="Homodimeric domain of signal transducing histidine kinase"/>
    <property type="match status" value="1"/>
</dbReference>
<evidence type="ECO:0000259" key="11">
    <source>
        <dbReference type="PROSITE" id="PS50112"/>
    </source>
</evidence>
<evidence type="ECO:0000313" key="14">
    <source>
        <dbReference type="Proteomes" id="UP001165492"/>
    </source>
</evidence>
<organism evidence="13 14">
    <name type="scientific">Pelosinus baikalensis</name>
    <dbReference type="NCBI Taxonomy" id="2892015"/>
    <lineage>
        <taxon>Bacteria</taxon>
        <taxon>Bacillati</taxon>
        <taxon>Bacillota</taxon>
        <taxon>Negativicutes</taxon>
        <taxon>Selenomonadales</taxon>
        <taxon>Sporomusaceae</taxon>
        <taxon>Pelosinus</taxon>
    </lineage>
</organism>
<evidence type="ECO:0000313" key="13">
    <source>
        <dbReference type="EMBL" id="MCC5468637.1"/>
    </source>
</evidence>
<keyword evidence="3" id="KW-0597">Phosphoprotein</keyword>
<dbReference type="SMART" id="SM00388">
    <property type="entry name" value="HisKA"/>
    <property type="match status" value="1"/>
</dbReference>
<evidence type="ECO:0000256" key="2">
    <source>
        <dbReference type="ARBA" id="ARBA00012438"/>
    </source>
</evidence>
<dbReference type="CDD" id="cd00130">
    <property type="entry name" value="PAS"/>
    <property type="match status" value="1"/>
</dbReference>
<dbReference type="PRINTS" id="PR00344">
    <property type="entry name" value="BCTRLSENSOR"/>
</dbReference>
<feature type="transmembrane region" description="Helical" evidence="9">
    <location>
        <begin position="120"/>
        <end position="139"/>
    </location>
</feature>
<keyword evidence="5" id="KW-0547">Nucleotide-binding</keyword>
<dbReference type="EC" id="2.7.13.3" evidence="2"/>
<dbReference type="Proteomes" id="UP001165492">
    <property type="component" value="Unassembled WGS sequence"/>
</dbReference>
<evidence type="ECO:0000259" key="10">
    <source>
        <dbReference type="PROSITE" id="PS50109"/>
    </source>
</evidence>
<evidence type="ECO:0000256" key="4">
    <source>
        <dbReference type="ARBA" id="ARBA00022679"/>
    </source>
</evidence>
<feature type="transmembrane region" description="Helical" evidence="9">
    <location>
        <begin position="95"/>
        <end position="114"/>
    </location>
</feature>
<dbReference type="SUPFAM" id="SSF55785">
    <property type="entry name" value="PYP-like sensor domain (PAS domain)"/>
    <property type="match status" value="1"/>
</dbReference>
<dbReference type="Pfam" id="PF00512">
    <property type="entry name" value="HisKA"/>
    <property type="match status" value="1"/>
</dbReference>
<protein>
    <recommendedName>
        <fullName evidence="2">histidine kinase</fullName>
        <ecNumber evidence="2">2.7.13.3</ecNumber>
    </recommendedName>
</protein>
<dbReference type="Pfam" id="PF08447">
    <property type="entry name" value="PAS_3"/>
    <property type="match status" value="1"/>
</dbReference>
<dbReference type="Gene3D" id="1.10.287.130">
    <property type="match status" value="1"/>
</dbReference>
<dbReference type="Gene3D" id="3.30.450.20">
    <property type="entry name" value="PAS domain"/>
    <property type="match status" value="1"/>
</dbReference>
<evidence type="ECO:0000256" key="1">
    <source>
        <dbReference type="ARBA" id="ARBA00000085"/>
    </source>
</evidence>
<reference evidence="13" key="1">
    <citation type="submission" date="2021-11" db="EMBL/GenBank/DDBJ databases">
        <title>Description of a new species Pelosinus isolated from the bottom sediments of Lake Baikal.</title>
        <authorList>
            <person name="Zakharyuk A."/>
        </authorList>
    </citation>
    <scope>NUCLEOTIDE SEQUENCE</scope>
    <source>
        <strain evidence="13">Bkl1</strain>
    </source>
</reference>
<keyword evidence="4" id="KW-0808">Transferase</keyword>
<dbReference type="InterPro" id="IPR003661">
    <property type="entry name" value="HisK_dim/P_dom"/>
</dbReference>
<feature type="transmembrane region" description="Helical" evidence="9">
    <location>
        <begin position="34"/>
        <end position="56"/>
    </location>
</feature>
<dbReference type="EMBL" id="JAJHJB010000085">
    <property type="protein sequence ID" value="MCC5468637.1"/>
    <property type="molecule type" value="Genomic_DNA"/>
</dbReference>
<evidence type="ECO:0000256" key="6">
    <source>
        <dbReference type="ARBA" id="ARBA00022777"/>
    </source>
</evidence>
<proteinExistence type="predicted"/>
<evidence type="ECO:0000256" key="7">
    <source>
        <dbReference type="ARBA" id="ARBA00022840"/>
    </source>
</evidence>
<feature type="transmembrane region" description="Helical" evidence="9">
    <location>
        <begin position="62"/>
        <end position="83"/>
    </location>
</feature>
<feature type="domain" description="PAC" evidence="12">
    <location>
        <begin position="284"/>
        <end position="336"/>
    </location>
</feature>
<comment type="catalytic activity">
    <reaction evidence="1">
        <text>ATP + protein L-histidine = ADP + protein N-phospho-L-histidine.</text>
        <dbReference type="EC" id="2.7.13.3"/>
    </reaction>
</comment>
<feature type="transmembrane region" description="Helical" evidence="9">
    <location>
        <begin position="175"/>
        <end position="198"/>
    </location>
</feature>
<evidence type="ECO:0000256" key="3">
    <source>
        <dbReference type="ARBA" id="ARBA00022553"/>
    </source>
</evidence>
<dbReference type="Gene3D" id="3.30.565.10">
    <property type="entry name" value="Histidine kinase-like ATPase, C-terminal domain"/>
    <property type="match status" value="1"/>
</dbReference>
<keyword evidence="8" id="KW-0902">Two-component regulatory system</keyword>
<dbReference type="PROSITE" id="PS50113">
    <property type="entry name" value="PAC"/>
    <property type="match status" value="1"/>
</dbReference>
<keyword evidence="9" id="KW-0472">Membrane</keyword>
<name>A0ABS8HZM8_9FIRM</name>
<evidence type="ECO:0000256" key="8">
    <source>
        <dbReference type="ARBA" id="ARBA00023012"/>
    </source>
</evidence>
<evidence type="ECO:0000259" key="12">
    <source>
        <dbReference type="PROSITE" id="PS50113"/>
    </source>
</evidence>
<dbReference type="InterPro" id="IPR000014">
    <property type="entry name" value="PAS"/>
</dbReference>
<evidence type="ECO:0000256" key="9">
    <source>
        <dbReference type="SAM" id="Phobius"/>
    </source>
</evidence>
<accession>A0ABS8HZM8</accession>
<dbReference type="SUPFAM" id="SSF55874">
    <property type="entry name" value="ATPase domain of HSP90 chaperone/DNA topoisomerase II/histidine kinase"/>
    <property type="match status" value="1"/>
</dbReference>
<dbReference type="InterPro" id="IPR003594">
    <property type="entry name" value="HATPase_dom"/>
</dbReference>
<feature type="transmembrane region" description="Helical" evidence="9">
    <location>
        <begin position="6"/>
        <end position="27"/>
    </location>
</feature>
<keyword evidence="9" id="KW-1133">Transmembrane helix</keyword>
<dbReference type="InterPro" id="IPR036890">
    <property type="entry name" value="HATPase_C_sf"/>
</dbReference>
<dbReference type="InterPro" id="IPR000700">
    <property type="entry name" value="PAS-assoc_C"/>
</dbReference>
<dbReference type="Pfam" id="PF02518">
    <property type="entry name" value="HATPase_c"/>
    <property type="match status" value="1"/>
</dbReference>